<dbReference type="Pfam" id="PF00012">
    <property type="entry name" value="HSP70"/>
    <property type="match status" value="1"/>
</dbReference>
<dbReference type="Gene3D" id="1.20.1270.10">
    <property type="match status" value="1"/>
</dbReference>
<dbReference type="PRINTS" id="PR00301">
    <property type="entry name" value="HEATSHOCK70"/>
</dbReference>
<accession>A0ABQ5KM00</accession>
<keyword evidence="1" id="KW-0547">Nucleotide-binding</keyword>
<dbReference type="InterPro" id="IPR029048">
    <property type="entry name" value="HSP70_C_sf"/>
</dbReference>
<keyword evidence="3" id="KW-0346">Stress response</keyword>
<evidence type="ECO:0000256" key="2">
    <source>
        <dbReference type="ARBA" id="ARBA00022840"/>
    </source>
</evidence>
<organism evidence="3 4">
    <name type="scientific">Aduncisulcus paluster</name>
    <dbReference type="NCBI Taxonomy" id="2918883"/>
    <lineage>
        <taxon>Eukaryota</taxon>
        <taxon>Metamonada</taxon>
        <taxon>Carpediemonas-like organisms</taxon>
        <taxon>Aduncisulcus</taxon>
    </lineage>
</organism>
<dbReference type="Gene3D" id="3.30.420.40">
    <property type="match status" value="2"/>
</dbReference>
<reference evidence="3" key="1">
    <citation type="submission" date="2022-03" db="EMBL/GenBank/DDBJ databases">
        <title>Draft genome sequence of Aduncisulcus paluster, a free-living microaerophilic Fornicata.</title>
        <authorList>
            <person name="Yuyama I."/>
            <person name="Kume K."/>
            <person name="Tamura T."/>
            <person name="Inagaki Y."/>
            <person name="Hashimoto T."/>
        </authorList>
    </citation>
    <scope>NUCLEOTIDE SEQUENCE</scope>
    <source>
        <strain evidence="3">NY0171</strain>
    </source>
</reference>
<dbReference type="InterPro" id="IPR013126">
    <property type="entry name" value="Hsp_70_fam"/>
</dbReference>
<protein>
    <submittedName>
        <fullName evidence="3">Heat shock protein 70 family like protein</fullName>
    </submittedName>
</protein>
<gene>
    <name evidence="3" type="ORF">ADUPG1_007006</name>
</gene>
<keyword evidence="4" id="KW-1185">Reference proteome</keyword>
<dbReference type="SUPFAM" id="SSF53067">
    <property type="entry name" value="Actin-like ATPase domain"/>
    <property type="match status" value="2"/>
</dbReference>
<dbReference type="InterPro" id="IPR043129">
    <property type="entry name" value="ATPase_NBD"/>
</dbReference>
<sequence length="511" mass="57512">MDTAQIGIDIGTSTISISFINPLGVGMFSDEVEDISFPACIAFVDKITYLGSSAKRYLKKYPSQTIFQLKEIGLKVSELSPSIFSQYSITSDEYGNTMISIEAEKLSFTPQQLLSQLLVYCKSRITKALFFDSPKIQVSLSVPSFFSDSQRRMMEEAGTSAGLDVLRIVNDPTMVCYGYGLTDKEDEKTYVIIDIGNSCDVSILLIDEGIVEILGTSRDSSIGGELMTENLLKNMISMIEERHKCCIAEDLTAVSILYDACESAKCQLSTHSHVDLKIDIPSSTGDISFCHTLLRDEFERLNWSLFERIPKVIDQAFENVFGSVPYSKSDMNEIILAGGCCYIPRIKHVVRDYFDHEPLCSINPDEVIARGLAILSKRLSTPVEIIDESHDAPTQAEIEEMVAMAEQYLREDQTKQAKERLQNAVQIITRCIETFDLLSSSQLFTLRNAVERWSLWLSRHPDAMKEEYEGQFTELCEFISSVEEVKPLITGPVVHFNNFTDKNINFIEDLD</sequence>
<name>A0ABQ5KM00_9EUKA</name>
<dbReference type="Gene3D" id="3.30.30.30">
    <property type="match status" value="1"/>
</dbReference>
<dbReference type="PANTHER" id="PTHR45639:SF34">
    <property type="entry name" value="CHAPERONE PROTEIN DNAK"/>
    <property type="match status" value="1"/>
</dbReference>
<dbReference type="Proteomes" id="UP001057375">
    <property type="component" value="Unassembled WGS sequence"/>
</dbReference>
<dbReference type="PANTHER" id="PTHR45639">
    <property type="entry name" value="HSC70CB, ISOFORM G-RELATED"/>
    <property type="match status" value="1"/>
</dbReference>
<dbReference type="EMBL" id="BQXS01010101">
    <property type="protein sequence ID" value="GKT32971.1"/>
    <property type="molecule type" value="Genomic_DNA"/>
</dbReference>
<dbReference type="Gene3D" id="3.90.640.10">
    <property type="entry name" value="Actin, Chain A, domain 4"/>
    <property type="match status" value="1"/>
</dbReference>
<evidence type="ECO:0000313" key="3">
    <source>
        <dbReference type="EMBL" id="GKT32971.1"/>
    </source>
</evidence>
<evidence type="ECO:0000256" key="1">
    <source>
        <dbReference type="ARBA" id="ARBA00022741"/>
    </source>
</evidence>
<evidence type="ECO:0000313" key="4">
    <source>
        <dbReference type="Proteomes" id="UP001057375"/>
    </source>
</evidence>
<comment type="caution">
    <text evidence="3">The sequence shown here is derived from an EMBL/GenBank/DDBJ whole genome shotgun (WGS) entry which is preliminary data.</text>
</comment>
<keyword evidence="2" id="KW-0067">ATP-binding</keyword>
<proteinExistence type="predicted"/>